<organism evidence="3 4">
    <name type="scientific">Rubrivivax albus</name>
    <dbReference type="NCBI Taxonomy" id="2499835"/>
    <lineage>
        <taxon>Bacteria</taxon>
        <taxon>Pseudomonadati</taxon>
        <taxon>Pseudomonadota</taxon>
        <taxon>Betaproteobacteria</taxon>
        <taxon>Burkholderiales</taxon>
        <taxon>Sphaerotilaceae</taxon>
        <taxon>Rubrivivax</taxon>
    </lineage>
</organism>
<keyword evidence="2" id="KW-1133">Transmembrane helix</keyword>
<evidence type="ECO:0000313" key="4">
    <source>
        <dbReference type="Proteomes" id="UP000288178"/>
    </source>
</evidence>
<keyword evidence="4" id="KW-1185">Reference proteome</keyword>
<reference evidence="3 4" key="1">
    <citation type="submission" date="2019-01" db="EMBL/GenBank/DDBJ databases">
        <authorList>
            <person name="Chen W.-M."/>
        </authorList>
    </citation>
    <scope>NUCLEOTIDE SEQUENCE [LARGE SCALE GENOMIC DNA]</scope>
    <source>
        <strain evidence="3 4">ICH-3</strain>
    </source>
</reference>
<sequence length="105" mass="11180">MRKTIFVALVLLGCAAGLLASMKDDWATRVVLSMIGALVGAAVGGALTHRSGTKGRSELDDSIPGMGTSTADIAANYWRDRGQPPLMKPPLRPPDYHIHDPDRLA</sequence>
<evidence type="ECO:0000256" key="1">
    <source>
        <dbReference type="SAM" id="MobiDB-lite"/>
    </source>
</evidence>
<name>A0A3S2TM46_9BURK</name>
<dbReference type="OrthoDB" id="8812512at2"/>
<dbReference type="EMBL" id="SACT01000013">
    <property type="protein sequence ID" value="RVT47732.1"/>
    <property type="molecule type" value="Genomic_DNA"/>
</dbReference>
<dbReference type="Proteomes" id="UP000288178">
    <property type="component" value="Unassembled WGS sequence"/>
</dbReference>
<gene>
    <name evidence="3" type="ORF">ENE75_23835</name>
</gene>
<dbReference type="AlphaFoldDB" id="A0A3S2TM46"/>
<protein>
    <submittedName>
        <fullName evidence="3">Uncharacterized protein</fullName>
    </submittedName>
</protein>
<feature type="compositionally biased region" description="Basic and acidic residues" evidence="1">
    <location>
        <begin position="94"/>
        <end position="105"/>
    </location>
</feature>
<proteinExistence type="predicted"/>
<evidence type="ECO:0000256" key="2">
    <source>
        <dbReference type="SAM" id="Phobius"/>
    </source>
</evidence>
<feature type="transmembrane region" description="Helical" evidence="2">
    <location>
        <begin position="30"/>
        <end position="48"/>
    </location>
</feature>
<evidence type="ECO:0000313" key="3">
    <source>
        <dbReference type="EMBL" id="RVT47732.1"/>
    </source>
</evidence>
<keyword evidence="2" id="KW-0472">Membrane</keyword>
<keyword evidence="2" id="KW-0812">Transmembrane</keyword>
<dbReference type="RefSeq" id="WP_128201423.1">
    <property type="nucleotide sequence ID" value="NZ_SACT01000013.1"/>
</dbReference>
<feature type="region of interest" description="Disordered" evidence="1">
    <location>
        <begin position="80"/>
        <end position="105"/>
    </location>
</feature>
<accession>A0A3S2TM46</accession>
<comment type="caution">
    <text evidence="3">The sequence shown here is derived from an EMBL/GenBank/DDBJ whole genome shotgun (WGS) entry which is preliminary data.</text>
</comment>